<protein>
    <submittedName>
        <fullName evidence="2">Uncharacterized protein</fullName>
    </submittedName>
</protein>
<evidence type="ECO:0000313" key="3">
    <source>
        <dbReference type="Proteomes" id="UP001283361"/>
    </source>
</evidence>
<organism evidence="2 3">
    <name type="scientific">Elysia crispata</name>
    <name type="common">lettuce slug</name>
    <dbReference type="NCBI Taxonomy" id="231223"/>
    <lineage>
        <taxon>Eukaryota</taxon>
        <taxon>Metazoa</taxon>
        <taxon>Spiralia</taxon>
        <taxon>Lophotrochozoa</taxon>
        <taxon>Mollusca</taxon>
        <taxon>Gastropoda</taxon>
        <taxon>Heterobranchia</taxon>
        <taxon>Euthyneura</taxon>
        <taxon>Panpulmonata</taxon>
        <taxon>Sacoglossa</taxon>
        <taxon>Placobranchoidea</taxon>
        <taxon>Plakobranchidae</taxon>
        <taxon>Elysia</taxon>
    </lineage>
</organism>
<feature type="region of interest" description="Disordered" evidence="1">
    <location>
        <begin position="1"/>
        <end position="26"/>
    </location>
</feature>
<dbReference type="EMBL" id="JAWDGP010004620">
    <property type="protein sequence ID" value="KAK3762991.1"/>
    <property type="molecule type" value="Genomic_DNA"/>
</dbReference>
<dbReference type="Proteomes" id="UP001283361">
    <property type="component" value="Unassembled WGS sequence"/>
</dbReference>
<accession>A0AAE1DA50</accession>
<evidence type="ECO:0000313" key="2">
    <source>
        <dbReference type="EMBL" id="KAK3762991.1"/>
    </source>
</evidence>
<keyword evidence="3" id="KW-1185">Reference proteome</keyword>
<gene>
    <name evidence="2" type="ORF">RRG08_015732</name>
</gene>
<proteinExistence type="predicted"/>
<reference evidence="2" key="1">
    <citation type="journal article" date="2023" name="G3 (Bethesda)">
        <title>A reference genome for the long-term kleptoplast-retaining sea slug Elysia crispata morphotype clarki.</title>
        <authorList>
            <person name="Eastman K.E."/>
            <person name="Pendleton A.L."/>
            <person name="Shaikh M.A."/>
            <person name="Suttiyut T."/>
            <person name="Ogas R."/>
            <person name="Tomko P."/>
            <person name="Gavelis G."/>
            <person name="Widhalm J.R."/>
            <person name="Wisecaver J.H."/>
        </authorList>
    </citation>
    <scope>NUCLEOTIDE SEQUENCE</scope>
    <source>
        <strain evidence="2">ECLA1</strain>
    </source>
</reference>
<dbReference type="AlphaFoldDB" id="A0AAE1DA50"/>
<name>A0AAE1DA50_9GAST</name>
<evidence type="ECO:0000256" key="1">
    <source>
        <dbReference type="SAM" id="MobiDB-lite"/>
    </source>
</evidence>
<comment type="caution">
    <text evidence="2">The sequence shown here is derived from an EMBL/GenBank/DDBJ whole genome shotgun (WGS) entry which is preliminary data.</text>
</comment>
<feature type="compositionally biased region" description="Low complexity" evidence="1">
    <location>
        <begin position="1"/>
        <end position="11"/>
    </location>
</feature>
<feature type="region of interest" description="Disordered" evidence="1">
    <location>
        <begin position="46"/>
        <end position="69"/>
    </location>
</feature>
<sequence length="69" mass="7554">MSLLSLSSSVSQPARRLTQPSSSSANQARVALLEFGLGVARKMYRKQLSQQSPETKPSLGLEPKPQRIE</sequence>